<evidence type="ECO:0000256" key="3">
    <source>
        <dbReference type="ARBA" id="ARBA00023136"/>
    </source>
</evidence>
<dbReference type="InterPro" id="IPR006059">
    <property type="entry name" value="SBP"/>
</dbReference>
<dbReference type="InterPro" id="IPR050490">
    <property type="entry name" value="Bact_solute-bd_prot1"/>
</dbReference>
<dbReference type="EMBL" id="JACXIY010000039">
    <property type="protein sequence ID" value="MBD2871956.1"/>
    <property type="molecule type" value="Genomic_DNA"/>
</dbReference>
<evidence type="ECO:0000256" key="4">
    <source>
        <dbReference type="ARBA" id="ARBA00023139"/>
    </source>
</evidence>
<dbReference type="Proteomes" id="UP000632125">
    <property type="component" value="Unassembled WGS sequence"/>
</dbReference>
<evidence type="ECO:0000256" key="7">
    <source>
        <dbReference type="SAM" id="SignalP"/>
    </source>
</evidence>
<dbReference type="SUPFAM" id="SSF53850">
    <property type="entry name" value="Periplasmic binding protein-like II"/>
    <property type="match status" value="1"/>
</dbReference>
<keyword evidence="4" id="KW-0564">Palmitate</keyword>
<gene>
    <name evidence="8" type="ORF">IDH41_25585</name>
</gene>
<dbReference type="PANTHER" id="PTHR43649">
    <property type="entry name" value="ARABINOSE-BINDING PROTEIN-RELATED"/>
    <property type="match status" value="1"/>
</dbReference>
<keyword evidence="9" id="KW-1185">Reference proteome</keyword>
<keyword evidence="2 7" id="KW-0732">Signal</keyword>
<keyword evidence="1" id="KW-1003">Cell membrane</keyword>
<dbReference type="Gene3D" id="3.40.190.10">
    <property type="entry name" value="Periplasmic binding protein-like II"/>
    <property type="match status" value="2"/>
</dbReference>
<feature type="signal peptide" evidence="7">
    <location>
        <begin position="1"/>
        <end position="24"/>
    </location>
</feature>
<keyword evidence="5" id="KW-0449">Lipoprotein</keyword>
<sequence length="540" mass="59581">MKKVWGMGLSLVLAAGLMTGCAGSNPEEQKPANEQNSGEGNGKANNGGTPAEEAAKEPTKFSFLLPTTVSSGYHTRIPDLNKDKWVLKLEALTNTDLDVKVMEDAKYGVMFASNDIPDVVGSIGGPGSKSMSGSVESGVFMPLDDLLKEHAPNLMSAVPKAAWETVSYEGQIYGIPEFLKSPSRRATYIRTDLLEKTGLKPPTTVDEFLEVLRAFKKLGVETPYQMRENFKYADIVLGAYDVLPYKDQFELVDGQVVPKFFDAENMQKALQVYKTMYDEGLIPKEFATISSTDFTKSIEAGKPGMWSQNASGLPGYRTTVKAAVPEAAVDIIPSPKGPEGKGGYFLYSPVVRTFYINSNVDKDRAIEIVKFFDWMISEEAERFFSVGIEGDTYTLDAGGAISYKFPATKEEQEEESWRSGTMWAVHDATYNRLRLALNEDGKATLEAFDNVLSQEGLPGIGFYPELNAFSKYPDLAAPQPDVGPKLIIDHMVKMIYGKEPISDWPKVIEEYKAKGGDEIIKEATERWNDKSGAVMIEHEN</sequence>
<feature type="compositionally biased region" description="Polar residues" evidence="6">
    <location>
        <begin position="32"/>
        <end position="48"/>
    </location>
</feature>
<dbReference type="PROSITE" id="PS51257">
    <property type="entry name" value="PROKAR_LIPOPROTEIN"/>
    <property type="match status" value="1"/>
</dbReference>
<evidence type="ECO:0000256" key="6">
    <source>
        <dbReference type="SAM" id="MobiDB-lite"/>
    </source>
</evidence>
<name>A0A927CTI1_9BACL</name>
<dbReference type="PANTHER" id="PTHR43649:SF33">
    <property type="entry name" value="POLYGALACTURONAN_RHAMNOGALACTURONAN-BINDING PROTEIN YTCQ"/>
    <property type="match status" value="1"/>
</dbReference>
<feature type="chain" id="PRO_5039006546" evidence="7">
    <location>
        <begin position="25"/>
        <end position="540"/>
    </location>
</feature>
<evidence type="ECO:0000313" key="9">
    <source>
        <dbReference type="Proteomes" id="UP000632125"/>
    </source>
</evidence>
<proteinExistence type="predicted"/>
<evidence type="ECO:0000313" key="8">
    <source>
        <dbReference type="EMBL" id="MBD2871956.1"/>
    </source>
</evidence>
<feature type="region of interest" description="Disordered" evidence="6">
    <location>
        <begin position="23"/>
        <end position="59"/>
    </location>
</feature>
<accession>A0A927CTI1</accession>
<evidence type="ECO:0000256" key="2">
    <source>
        <dbReference type="ARBA" id="ARBA00022729"/>
    </source>
</evidence>
<dbReference type="Pfam" id="PF01547">
    <property type="entry name" value="SBP_bac_1"/>
    <property type="match status" value="1"/>
</dbReference>
<protein>
    <submittedName>
        <fullName evidence="8">Extracellular solute-binding protein</fullName>
    </submittedName>
</protein>
<comment type="caution">
    <text evidence="8">The sequence shown here is derived from an EMBL/GenBank/DDBJ whole genome shotgun (WGS) entry which is preliminary data.</text>
</comment>
<keyword evidence="3" id="KW-0472">Membrane</keyword>
<organism evidence="8 9">
    <name type="scientific">Paenibacillus arenilitoris</name>
    <dbReference type="NCBI Taxonomy" id="2772299"/>
    <lineage>
        <taxon>Bacteria</taxon>
        <taxon>Bacillati</taxon>
        <taxon>Bacillota</taxon>
        <taxon>Bacilli</taxon>
        <taxon>Bacillales</taxon>
        <taxon>Paenibacillaceae</taxon>
        <taxon>Paenibacillus</taxon>
    </lineage>
</organism>
<reference evidence="8" key="1">
    <citation type="submission" date="2020-09" db="EMBL/GenBank/DDBJ databases">
        <title>A novel bacterium of genus Paenibacillus, isolated from South China Sea.</title>
        <authorList>
            <person name="Huang H."/>
            <person name="Mo K."/>
            <person name="Hu Y."/>
        </authorList>
    </citation>
    <scope>NUCLEOTIDE SEQUENCE</scope>
    <source>
        <strain evidence="8">IB182493</strain>
    </source>
</reference>
<evidence type="ECO:0000256" key="5">
    <source>
        <dbReference type="ARBA" id="ARBA00023288"/>
    </source>
</evidence>
<dbReference type="AlphaFoldDB" id="A0A927CTI1"/>
<evidence type="ECO:0000256" key="1">
    <source>
        <dbReference type="ARBA" id="ARBA00022475"/>
    </source>
</evidence>